<dbReference type="EMBL" id="BOVJ01000172">
    <property type="protein sequence ID" value="GIQ66291.1"/>
    <property type="molecule type" value="Genomic_DNA"/>
</dbReference>
<name>A0ABQ4NDL7_9BACL</name>
<dbReference type="Pfam" id="PF02754">
    <property type="entry name" value="CCG"/>
    <property type="match status" value="2"/>
</dbReference>
<sequence>MLQTAFADFSVDERMRTALKVSIFITCLSDLLYPEVGESVVRILSDYGCDVDFPEMQVCCGQPAFNSGYQDEAREVARGIIRAFEHSEYVVSPSGSCTGMIHHYYPHLFRDDPEWLAKAEALTAKTYEFSQFLVNVLGVVDLKAKFPHRVTYHPSCHAMRLLGVREEPMKLLQHIEGLKYEELPRKEDCCGFGGTFSVKMADMSEAMVCDKAACVCETGAEVLVGTDMGCLMNIGGRLNKEGKPVRVMHLAQVLDEGRNSR</sequence>
<keyword evidence="3" id="KW-1185">Reference proteome</keyword>
<comment type="caution">
    <text evidence="2">The sequence shown here is derived from an EMBL/GenBank/DDBJ whole genome shotgun (WGS) entry which is preliminary data.</text>
</comment>
<accession>A0ABQ4NDL7</accession>
<dbReference type="InterPro" id="IPR004017">
    <property type="entry name" value="Cys_rich_dom"/>
</dbReference>
<dbReference type="PANTHER" id="PTHR30296">
    <property type="entry name" value="UNCHARACTERIZED PROTEIN YKGE"/>
    <property type="match status" value="1"/>
</dbReference>
<gene>
    <name evidence="2" type="primary">lutA</name>
    <name evidence="2" type="ORF">PACILC2_48590</name>
</gene>
<evidence type="ECO:0000313" key="3">
    <source>
        <dbReference type="Proteomes" id="UP000680304"/>
    </source>
</evidence>
<protein>
    <submittedName>
        <fullName evidence="2">Lactate utilization protein A</fullName>
    </submittedName>
</protein>
<organism evidence="2 3">
    <name type="scientific">Paenibacillus cisolokensis</name>
    <dbReference type="NCBI Taxonomy" id="1658519"/>
    <lineage>
        <taxon>Bacteria</taxon>
        <taxon>Bacillati</taxon>
        <taxon>Bacillota</taxon>
        <taxon>Bacilli</taxon>
        <taxon>Bacillales</taxon>
        <taxon>Paenibacillaceae</taxon>
        <taxon>Paenibacillus</taxon>
    </lineage>
</organism>
<feature type="domain" description="Cysteine-rich" evidence="1">
    <location>
        <begin position="21"/>
        <end position="101"/>
    </location>
</feature>
<dbReference type="Proteomes" id="UP000680304">
    <property type="component" value="Unassembled WGS sequence"/>
</dbReference>
<reference evidence="2 3" key="1">
    <citation type="submission" date="2021-04" db="EMBL/GenBank/DDBJ databases">
        <title>Draft genome sequence of Paenibacillus cisolokensis, LC2-13A.</title>
        <authorList>
            <person name="Uke A."/>
            <person name="Chhe C."/>
            <person name="Baramee S."/>
            <person name="Kosugi A."/>
        </authorList>
    </citation>
    <scope>NUCLEOTIDE SEQUENCE [LARGE SCALE GENOMIC DNA]</scope>
    <source>
        <strain evidence="2 3">LC2-13A</strain>
    </source>
</reference>
<proteinExistence type="predicted"/>
<feature type="domain" description="Cysteine-rich" evidence="1">
    <location>
        <begin position="150"/>
        <end position="234"/>
    </location>
</feature>
<evidence type="ECO:0000259" key="1">
    <source>
        <dbReference type="Pfam" id="PF02754"/>
    </source>
</evidence>
<dbReference type="PANTHER" id="PTHR30296:SF0">
    <property type="entry name" value="LACTATE UTILIZATION PROTEIN A"/>
    <property type="match status" value="1"/>
</dbReference>
<evidence type="ECO:0000313" key="2">
    <source>
        <dbReference type="EMBL" id="GIQ66291.1"/>
    </source>
</evidence>